<proteinExistence type="predicted"/>
<name>A0A8C9AD35_PROSS</name>
<dbReference type="AlphaFoldDB" id="A0A8C9AD35"/>
<organism evidence="1 2">
    <name type="scientific">Prolemur simus</name>
    <name type="common">Greater bamboo lemur</name>
    <name type="synonym">Hapalemur simus</name>
    <dbReference type="NCBI Taxonomy" id="1328070"/>
    <lineage>
        <taxon>Eukaryota</taxon>
        <taxon>Metazoa</taxon>
        <taxon>Chordata</taxon>
        <taxon>Craniata</taxon>
        <taxon>Vertebrata</taxon>
        <taxon>Euteleostomi</taxon>
        <taxon>Mammalia</taxon>
        <taxon>Eutheria</taxon>
        <taxon>Euarchontoglires</taxon>
        <taxon>Primates</taxon>
        <taxon>Strepsirrhini</taxon>
        <taxon>Lemuriformes</taxon>
        <taxon>Lemuridae</taxon>
        <taxon>Prolemur</taxon>
    </lineage>
</organism>
<evidence type="ECO:0000313" key="1">
    <source>
        <dbReference type="Ensembl" id="ENSPSMP00000027782.1"/>
    </source>
</evidence>
<protein>
    <submittedName>
        <fullName evidence="1">Uncharacterized protein</fullName>
    </submittedName>
</protein>
<dbReference type="Proteomes" id="UP000694414">
    <property type="component" value="Unplaced"/>
</dbReference>
<dbReference type="Ensembl" id="ENSPSMT00000032118.1">
    <property type="protein sequence ID" value="ENSPSMP00000027782.1"/>
    <property type="gene ID" value="ENSPSMG00000019378.1"/>
</dbReference>
<evidence type="ECO:0000313" key="2">
    <source>
        <dbReference type="Proteomes" id="UP000694414"/>
    </source>
</evidence>
<accession>A0A8C9AD35</accession>
<keyword evidence="2" id="KW-1185">Reference proteome</keyword>
<sequence>MINIHTLMPFGTPWAKMGIFFHSKLPFLCCDGCRPISPLSRVLPADPISTGPLSLARQHLCAWGTTAESILIGFLSPHWNFAQGQHLNCSKLFNSISFR</sequence>
<reference evidence="1" key="2">
    <citation type="submission" date="2025-09" db="UniProtKB">
        <authorList>
            <consortium name="Ensembl"/>
        </authorList>
    </citation>
    <scope>IDENTIFICATION</scope>
</reference>
<dbReference type="GeneTree" id="ENSGT00910000147812"/>
<reference evidence="1" key="1">
    <citation type="submission" date="2025-08" db="UniProtKB">
        <authorList>
            <consortium name="Ensembl"/>
        </authorList>
    </citation>
    <scope>IDENTIFICATION</scope>
</reference>